<evidence type="ECO:0000313" key="3">
    <source>
        <dbReference type="Proteomes" id="UP000006727"/>
    </source>
</evidence>
<name>A0A2K1K9Y5_PHYPA</name>
<reference evidence="1 3" key="2">
    <citation type="journal article" date="2018" name="Plant J.">
        <title>The Physcomitrella patens chromosome-scale assembly reveals moss genome structure and evolution.</title>
        <authorList>
            <person name="Lang D."/>
            <person name="Ullrich K.K."/>
            <person name="Murat F."/>
            <person name="Fuchs J."/>
            <person name="Jenkins J."/>
            <person name="Haas F.B."/>
            <person name="Piednoel M."/>
            <person name="Gundlach H."/>
            <person name="Van Bel M."/>
            <person name="Meyberg R."/>
            <person name="Vives C."/>
            <person name="Morata J."/>
            <person name="Symeonidi A."/>
            <person name="Hiss M."/>
            <person name="Muchero W."/>
            <person name="Kamisugi Y."/>
            <person name="Saleh O."/>
            <person name="Blanc G."/>
            <person name="Decker E.L."/>
            <person name="van Gessel N."/>
            <person name="Grimwood J."/>
            <person name="Hayes R.D."/>
            <person name="Graham S.W."/>
            <person name="Gunter L.E."/>
            <person name="McDaniel S.F."/>
            <person name="Hoernstein S.N.W."/>
            <person name="Larsson A."/>
            <person name="Li F.W."/>
            <person name="Perroud P.F."/>
            <person name="Phillips J."/>
            <person name="Ranjan P."/>
            <person name="Rokshar D.S."/>
            <person name="Rothfels C.J."/>
            <person name="Schneider L."/>
            <person name="Shu S."/>
            <person name="Stevenson D.W."/>
            <person name="Thummler F."/>
            <person name="Tillich M."/>
            <person name="Villarreal Aguilar J.C."/>
            <person name="Widiez T."/>
            <person name="Wong G.K."/>
            <person name="Wymore A."/>
            <person name="Zhang Y."/>
            <person name="Zimmer A.D."/>
            <person name="Quatrano R.S."/>
            <person name="Mayer K.F.X."/>
            <person name="Goodstein D."/>
            <person name="Casacuberta J.M."/>
            <person name="Vandepoele K."/>
            <person name="Reski R."/>
            <person name="Cuming A.C."/>
            <person name="Tuskan G.A."/>
            <person name="Maumus F."/>
            <person name="Salse J."/>
            <person name="Schmutz J."/>
            <person name="Rensing S.A."/>
        </authorList>
    </citation>
    <scope>NUCLEOTIDE SEQUENCE [LARGE SCALE GENOMIC DNA]</scope>
    <source>
        <strain evidence="2 3">cv. Gransden 2004</strain>
    </source>
</reference>
<accession>A0A2K1K9Y5</accession>
<proteinExistence type="predicted"/>
<reference evidence="1 3" key="1">
    <citation type="journal article" date="2008" name="Science">
        <title>The Physcomitrella genome reveals evolutionary insights into the conquest of land by plants.</title>
        <authorList>
            <person name="Rensing S."/>
            <person name="Lang D."/>
            <person name="Zimmer A."/>
            <person name="Terry A."/>
            <person name="Salamov A."/>
            <person name="Shapiro H."/>
            <person name="Nishiyama T."/>
            <person name="Perroud P.-F."/>
            <person name="Lindquist E."/>
            <person name="Kamisugi Y."/>
            <person name="Tanahashi T."/>
            <person name="Sakakibara K."/>
            <person name="Fujita T."/>
            <person name="Oishi K."/>
            <person name="Shin-I T."/>
            <person name="Kuroki Y."/>
            <person name="Toyoda A."/>
            <person name="Suzuki Y."/>
            <person name="Hashimoto A."/>
            <person name="Yamaguchi K."/>
            <person name="Sugano A."/>
            <person name="Kohara Y."/>
            <person name="Fujiyama A."/>
            <person name="Anterola A."/>
            <person name="Aoki S."/>
            <person name="Ashton N."/>
            <person name="Barbazuk W.B."/>
            <person name="Barker E."/>
            <person name="Bennetzen J."/>
            <person name="Bezanilla M."/>
            <person name="Blankenship R."/>
            <person name="Cho S.H."/>
            <person name="Dutcher S."/>
            <person name="Estelle M."/>
            <person name="Fawcett J.A."/>
            <person name="Gundlach H."/>
            <person name="Hanada K."/>
            <person name="Heyl A."/>
            <person name="Hicks K.A."/>
            <person name="Hugh J."/>
            <person name="Lohr M."/>
            <person name="Mayer K."/>
            <person name="Melkozernov A."/>
            <person name="Murata T."/>
            <person name="Nelson D."/>
            <person name="Pils B."/>
            <person name="Prigge M."/>
            <person name="Reiss B."/>
            <person name="Renner T."/>
            <person name="Rombauts S."/>
            <person name="Rushton P."/>
            <person name="Sanderfoot A."/>
            <person name="Schween G."/>
            <person name="Shiu S.-H."/>
            <person name="Stueber K."/>
            <person name="Theodoulou F.L."/>
            <person name="Tu H."/>
            <person name="Van de Peer Y."/>
            <person name="Verrier P.J."/>
            <person name="Waters E."/>
            <person name="Wood A."/>
            <person name="Yang L."/>
            <person name="Cove D."/>
            <person name="Cuming A."/>
            <person name="Hasebe M."/>
            <person name="Lucas S."/>
            <person name="Mishler D.B."/>
            <person name="Reski R."/>
            <person name="Grigoriev I."/>
            <person name="Quatrano R.S."/>
            <person name="Boore J.L."/>
        </authorList>
    </citation>
    <scope>NUCLEOTIDE SEQUENCE [LARGE SCALE GENOMIC DNA]</scope>
    <source>
        <strain evidence="2 3">cv. Gransden 2004</strain>
    </source>
</reference>
<protein>
    <submittedName>
        <fullName evidence="1 2">Uncharacterized protein</fullName>
    </submittedName>
</protein>
<evidence type="ECO:0000313" key="1">
    <source>
        <dbReference type="EMBL" id="PNR50581.1"/>
    </source>
</evidence>
<sequence>MYPQPSLGQDMLTINGTTFSCTDSRIMERTYFLSLPTKLGSLGSGGSAVFELLEDSSAEFTNSHKSSHSRIV</sequence>
<evidence type="ECO:0000313" key="2">
    <source>
        <dbReference type="EnsemblPlants" id="PAC:32923418.CDS.1"/>
    </source>
</evidence>
<dbReference type="AlphaFoldDB" id="A0A2K1K9Y5"/>
<reference evidence="2" key="3">
    <citation type="submission" date="2020-12" db="UniProtKB">
        <authorList>
            <consortium name="EnsemblPlants"/>
        </authorList>
    </citation>
    <scope>IDENTIFICATION</scope>
</reference>
<dbReference type="InParanoid" id="A0A2K1K9Y5"/>
<dbReference type="Proteomes" id="UP000006727">
    <property type="component" value="Chromosome 7"/>
</dbReference>
<dbReference type="EMBL" id="ABEU02000007">
    <property type="protein sequence ID" value="PNR50581.1"/>
    <property type="molecule type" value="Genomic_DNA"/>
</dbReference>
<dbReference type="EnsemblPlants" id="Pp3c7_1800V3.1">
    <property type="protein sequence ID" value="PAC:32923418.CDS.1"/>
    <property type="gene ID" value="Pp3c7_1800"/>
</dbReference>
<gene>
    <name evidence="1" type="ORF">PHYPA_009767</name>
</gene>
<keyword evidence="3" id="KW-1185">Reference proteome</keyword>
<organism evidence="1">
    <name type="scientific">Physcomitrium patens</name>
    <name type="common">Spreading-leaved earth moss</name>
    <name type="synonym">Physcomitrella patens</name>
    <dbReference type="NCBI Taxonomy" id="3218"/>
    <lineage>
        <taxon>Eukaryota</taxon>
        <taxon>Viridiplantae</taxon>
        <taxon>Streptophyta</taxon>
        <taxon>Embryophyta</taxon>
        <taxon>Bryophyta</taxon>
        <taxon>Bryophytina</taxon>
        <taxon>Bryopsida</taxon>
        <taxon>Funariidae</taxon>
        <taxon>Funariales</taxon>
        <taxon>Funariaceae</taxon>
        <taxon>Physcomitrium</taxon>
    </lineage>
</organism>
<dbReference type="Gramene" id="Pp3c7_1800V3.1">
    <property type="protein sequence ID" value="PAC:32923418.CDS.1"/>
    <property type="gene ID" value="Pp3c7_1800"/>
</dbReference>